<sequence>MTATPYLPTEQIYEIADAAMEADLAEQRRLLFIGITPQYKNFLPGATGPYQQMLSDLSAMNQVERLIDTSVPLQQWLENARRLTQAATALAVFDHALDMVIRKATGEPDVAPVVFTGETKEEIIFRDDTVPFLFMQGGAAAGRAVARIKVPPYQGGTPQPQAYPHAGTGWLIAPGLLVTNHHVVTARSRTGPERIVVDPADLQLQAQNSTCRFDYLDDESETEEVSGGALLASDEALDYAVLRLADGQASPGTVLRVATDPLKVAKDQPVAVNVIQHPGGAPKRIALRNNLVYEADDRDLRYFTDTRAGSSGSPVLTDDWTVVALHRGARRVEDVSFQGKNTAFVNVGTQVSSVLRHLQQNSPEVHAEITAAQAALAGQG</sequence>
<dbReference type="InterPro" id="IPR009003">
    <property type="entry name" value="Peptidase_S1_PA"/>
</dbReference>
<comment type="caution">
    <text evidence="2">The sequence shown here is derived from an EMBL/GenBank/DDBJ whole genome shotgun (WGS) entry which is preliminary data.</text>
</comment>
<dbReference type="Proteomes" id="UP001600424">
    <property type="component" value="Unassembled WGS sequence"/>
</dbReference>
<evidence type="ECO:0000313" key="2">
    <source>
        <dbReference type="EMBL" id="MFE5980712.1"/>
    </source>
</evidence>
<evidence type="ECO:0000259" key="1">
    <source>
        <dbReference type="Pfam" id="PF19957"/>
    </source>
</evidence>
<keyword evidence="3" id="KW-1185">Reference proteome</keyword>
<dbReference type="SUPFAM" id="SSF50494">
    <property type="entry name" value="Trypsin-like serine proteases"/>
    <property type="match status" value="1"/>
</dbReference>
<dbReference type="EMBL" id="JBHTRV010000008">
    <property type="protein sequence ID" value="MFE5980712.1"/>
    <property type="molecule type" value="Genomic_DNA"/>
</dbReference>
<dbReference type="Pfam" id="PF13365">
    <property type="entry name" value="Trypsin_2"/>
    <property type="match status" value="1"/>
</dbReference>
<organism evidence="2 3">
    <name type="scientific">Streptomyces wedmorensis</name>
    <dbReference type="NCBI Taxonomy" id="43759"/>
    <lineage>
        <taxon>Bacteria</taxon>
        <taxon>Bacillati</taxon>
        <taxon>Actinomycetota</taxon>
        <taxon>Actinomycetes</taxon>
        <taxon>Kitasatosporales</taxon>
        <taxon>Streptomycetaceae</taxon>
        <taxon>Streptomyces</taxon>
    </lineage>
</organism>
<dbReference type="PANTHER" id="PTHR36234:SF5">
    <property type="entry name" value="LYSYL ENDOPEPTIDASE"/>
    <property type="match status" value="1"/>
</dbReference>
<name>A0ABW6IU96_STRWE</name>
<dbReference type="PANTHER" id="PTHR36234">
    <property type="entry name" value="LYSYL ENDOPEPTIDASE"/>
    <property type="match status" value="1"/>
</dbReference>
<evidence type="ECO:0000313" key="3">
    <source>
        <dbReference type="Proteomes" id="UP001600424"/>
    </source>
</evidence>
<dbReference type="InterPro" id="IPR045432">
    <property type="entry name" value="EAD5"/>
</dbReference>
<proteinExistence type="predicted"/>
<dbReference type="RefSeq" id="WP_386248860.1">
    <property type="nucleotide sequence ID" value="NZ_JBHTRV010000008.1"/>
</dbReference>
<dbReference type="Pfam" id="PF19957">
    <property type="entry name" value="EAD5"/>
    <property type="match status" value="1"/>
</dbReference>
<accession>A0ABW6IU96</accession>
<gene>
    <name evidence="2" type="ORF">ACFQ63_13485</name>
</gene>
<dbReference type="InterPro" id="IPR043504">
    <property type="entry name" value="Peptidase_S1_PA_chymotrypsin"/>
</dbReference>
<dbReference type="Gene3D" id="2.40.10.10">
    <property type="entry name" value="Trypsin-like serine proteases"/>
    <property type="match status" value="2"/>
</dbReference>
<feature type="domain" description="Effector-associated" evidence="1">
    <location>
        <begin position="6"/>
        <end position="136"/>
    </location>
</feature>
<reference evidence="2 3" key="1">
    <citation type="submission" date="2024-09" db="EMBL/GenBank/DDBJ databases">
        <title>The Natural Products Discovery Center: Release of the First 8490 Sequenced Strains for Exploring Actinobacteria Biosynthetic Diversity.</title>
        <authorList>
            <person name="Kalkreuter E."/>
            <person name="Kautsar S.A."/>
            <person name="Yang D."/>
            <person name="Bader C.D."/>
            <person name="Teijaro C.N."/>
            <person name="Fluegel L."/>
            <person name="Davis C.M."/>
            <person name="Simpson J.R."/>
            <person name="Lauterbach L."/>
            <person name="Steele A.D."/>
            <person name="Gui C."/>
            <person name="Meng S."/>
            <person name="Li G."/>
            <person name="Viehrig K."/>
            <person name="Ye F."/>
            <person name="Su P."/>
            <person name="Kiefer A.F."/>
            <person name="Nichols A."/>
            <person name="Cepeda A.J."/>
            <person name="Yan W."/>
            <person name="Fan B."/>
            <person name="Jiang Y."/>
            <person name="Adhikari A."/>
            <person name="Zheng C.-J."/>
            <person name="Schuster L."/>
            <person name="Cowan T.M."/>
            <person name="Smanski M.J."/>
            <person name="Chevrette M.G."/>
            <person name="De Carvalho L.P.S."/>
            <person name="Shen B."/>
        </authorList>
    </citation>
    <scope>NUCLEOTIDE SEQUENCE [LARGE SCALE GENOMIC DNA]</scope>
    <source>
        <strain evidence="2 3">NPDC056472</strain>
    </source>
</reference>
<protein>
    <submittedName>
        <fullName evidence="2">Trypsin-like peptidase domain-containing protein</fullName>
    </submittedName>
</protein>